<accession>A0A6J5L6H1</accession>
<proteinExistence type="predicted"/>
<name>A0A6J5L6H1_9CAUD</name>
<reference evidence="1" key="1">
    <citation type="submission" date="2020-04" db="EMBL/GenBank/DDBJ databases">
        <authorList>
            <person name="Chiriac C."/>
            <person name="Salcher M."/>
            <person name="Ghai R."/>
            <person name="Kavagutti S V."/>
        </authorList>
    </citation>
    <scope>NUCLEOTIDE SEQUENCE</scope>
</reference>
<dbReference type="EMBL" id="LR796233">
    <property type="protein sequence ID" value="CAB4129142.1"/>
    <property type="molecule type" value="Genomic_DNA"/>
</dbReference>
<sequence length="156" mass="18345">MSEDKLNIKNEMAKFDQKDRGFYDSLTEEERKKFAPFLMIRWGSSVNGPAPVQEYYVMSCNERLNKNFFEINSTQHKKLQWLVATTVSPGIGNQYHQWIKLGKKDSDNKSMKFLRALHPELKETDIKLLAELNDKDDLKRMAKELGWDDKRIKSDL</sequence>
<protein>
    <submittedName>
        <fullName evidence="1">Uncharacterized protein</fullName>
    </submittedName>
</protein>
<evidence type="ECO:0000313" key="1">
    <source>
        <dbReference type="EMBL" id="CAB4129142.1"/>
    </source>
</evidence>
<organism evidence="1">
    <name type="scientific">uncultured Caudovirales phage</name>
    <dbReference type="NCBI Taxonomy" id="2100421"/>
    <lineage>
        <taxon>Viruses</taxon>
        <taxon>Duplodnaviria</taxon>
        <taxon>Heunggongvirae</taxon>
        <taxon>Uroviricota</taxon>
        <taxon>Caudoviricetes</taxon>
        <taxon>Peduoviridae</taxon>
        <taxon>Maltschvirus</taxon>
        <taxon>Maltschvirus maltsch</taxon>
    </lineage>
</organism>
<gene>
    <name evidence="1" type="ORF">UFOVP112_240</name>
</gene>